<protein>
    <submittedName>
        <fullName evidence="1">Uncharacterized protein</fullName>
    </submittedName>
</protein>
<organism evidence="1">
    <name type="scientific">Rhizophora mucronata</name>
    <name type="common">Asiatic mangrove</name>
    <dbReference type="NCBI Taxonomy" id="61149"/>
    <lineage>
        <taxon>Eukaryota</taxon>
        <taxon>Viridiplantae</taxon>
        <taxon>Streptophyta</taxon>
        <taxon>Embryophyta</taxon>
        <taxon>Tracheophyta</taxon>
        <taxon>Spermatophyta</taxon>
        <taxon>Magnoliopsida</taxon>
        <taxon>eudicotyledons</taxon>
        <taxon>Gunneridae</taxon>
        <taxon>Pentapetalae</taxon>
        <taxon>rosids</taxon>
        <taxon>fabids</taxon>
        <taxon>Malpighiales</taxon>
        <taxon>Rhizophoraceae</taxon>
        <taxon>Rhizophora</taxon>
    </lineage>
</organism>
<dbReference type="EMBL" id="GGEC01070043">
    <property type="protein sequence ID" value="MBX50527.1"/>
    <property type="molecule type" value="Transcribed_RNA"/>
</dbReference>
<dbReference type="AlphaFoldDB" id="A0A2P2P762"/>
<name>A0A2P2P762_RHIMU</name>
<proteinExistence type="predicted"/>
<reference evidence="1" key="1">
    <citation type="submission" date="2018-02" db="EMBL/GenBank/DDBJ databases">
        <title>Rhizophora mucronata_Transcriptome.</title>
        <authorList>
            <person name="Meera S.P."/>
            <person name="Sreeshan A."/>
            <person name="Augustine A."/>
        </authorList>
    </citation>
    <scope>NUCLEOTIDE SEQUENCE</scope>
    <source>
        <tissue evidence="1">Leaf</tissue>
    </source>
</reference>
<accession>A0A2P2P762</accession>
<sequence>MIMVSTDGQLAFQHQVDHIKSYNFHFPVMSNSRPISAPNPLLD</sequence>
<evidence type="ECO:0000313" key="1">
    <source>
        <dbReference type="EMBL" id="MBX50527.1"/>
    </source>
</evidence>